<name>A0A2P7QK17_9SPHN</name>
<keyword evidence="3" id="KW-1185">Reference proteome</keyword>
<dbReference type="PANTHER" id="PTHR21015">
    <property type="entry name" value="UDP-N-ACETYLGLUCOSAMINE--N-ACETYLMURAMYL-(PENTAPEPTIDE) PYROPHOSPHORYL-UNDECAPRENOL N-ACETYLGLUCOSAMINE TRANSFERASE 1"/>
    <property type="match status" value="1"/>
</dbReference>
<dbReference type="GO" id="GO:0008194">
    <property type="term" value="F:UDP-glycosyltransferase activity"/>
    <property type="evidence" value="ECO:0007669"/>
    <property type="project" value="InterPro"/>
</dbReference>
<sequence length="377" mass="40247">MKSVPAARARPSRLLIATWDGAGNLPPERTLVRELVRRGHEVHVVSHDSAVDRFRCDGAIVHRYENADQVTAAQPFPRDREFAMLSAQVFESEALAADLVAVTHAIEPDACLVDFMLLRGLARLLEEDVPVGVLYHSMFLDALLGRLDSAWRRSGGAFAGRSLAETFDRLPLVLVFSYRQLADRAPAETVQFVGPIRAPATEQSGARGDGEPFILTSLSTGFMDQADLLQTIVDAAAELPARMLVTTGPSLDPSAFRVSPNVELRTFVAHDEVLPGADLVITHGGHGTIAAAVGAGVPLLCIPCGRDQPLVAAQLAQLGLAVVLPREAGPAQIRSAIERLLGDADAKLRSRSFAAGLDPFGDVGQAADLVERLAVRG</sequence>
<dbReference type="Gene3D" id="3.40.50.2000">
    <property type="entry name" value="Glycogen Phosphorylase B"/>
    <property type="match status" value="2"/>
</dbReference>
<dbReference type="Pfam" id="PF06722">
    <property type="entry name" value="EryCIII-like_C"/>
    <property type="match status" value="1"/>
</dbReference>
<dbReference type="PANTHER" id="PTHR21015:SF22">
    <property type="entry name" value="GLYCOSYLTRANSFERASE"/>
    <property type="match status" value="1"/>
</dbReference>
<gene>
    <name evidence="2" type="ORF">C7I55_17850</name>
</gene>
<evidence type="ECO:0000313" key="2">
    <source>
        <dbReference type="EMBL" id="PSJ38317.1"/>
    </source>
</evidence>
<dbReference type="CDD" id="cd03784">
    <property type="entry name" value="GT1_Gtf-like"/>
    <property type="match status" value="1"/>
</dbReference>
<protein>
    <recommendedName>
        <fullName evidence="1">Erythromycin biosynthesis protein CIII-like C-terminal domain-containing protein</fullName>
    </recommendedName>
</protein>
<dbReference type="AlphaFoldDB" id="A0A2P7QK17"/>
<dbReference type="RefSeq" id="WP_106514383.1">
    <property type="nucleotide sequence ID" value="NZ_PXYI01000006.1"/>
</dbReference>
<dbReference type="EMBL" id="PXYI01000006">
    <property type="protein sequence ID" value="PSJ38317.1"/>
    <property type="molecule type" value="Genomic_DNA"/>
</dbReference>
<evidence type="ECO:0000313" key="3">
    <source>
        <dbReference type="Proteomes" id="UP000241167"/>
    </source>
</evidence>
<reference evidence="2 3" key="1">
    <citation type="submission" date="2018-03" db="EMBL/GenBank/DDBJ databases">
        <title>The draft genome of Sphingosinicella sp. GL-C-18.</title>
        <authorList>
            <person name="Liu L."/>
            <person name="Li L."/>
            <person name="Liang L."/>
            <person name="Zhang X."/>
            <person name="Wang T."/>
        </authorList>
    </citation>
    <scope>NUCLEOTIDE SEQUENCE [LARGE SCALE GENOMIC DNA]</scope>
    <source>
        <strain evidence="2 3">GL-C-18</strain>
    </source>
</reference>
<accession>A0A2P7QK17</accession>
<dbReference type="InterPro" id="IPR002213">
    <property type="entry name" value="UDP_glucos_trans"/>
</dbReference>
<dbReference type="GO" id="GO:0016758">
    <property type="term" value="F:hexosyltransferase activity"/>
    <property type="evidence" value="ECO:0007669"/>
    <property type="project" value="UniProtKB-ARBA"/>
</dbReference>
<evidence type="ECO:0000259" key="1">
    <source>
        <dbReference type="Pfam" id="PF06722"/>
    </source>
</evidence>
<feature type="domain" description="Erythromycin biosynthesis protein CIII-like C-terminal" evidence="1">
    <location>
        <begin position="232"/>
        <end position="350"/>
    </location>
</feature>
<dbReference type="InterPro" id="IPR010610">
    <property type="entry name" value="EryCIII-like_C"/>
</dbReference>
<proteinExistence type="predicted"/>
<dbReference type="SUPFAM" id="SSF53756">
    <property type="entry name" value="UDP-Glycosyltransferase/glycogen phosphorylase"/>
    <property type="match status" value="1"/>
</dbReference>
<organism evidence="2 3">
    <name type="scientific">Allosphingosinicella deserti</name>
    <dbReference type="NCBI Taxonomy" id="2116704"/>
    <lineage>
        <taxon>Bacteria</taxon>
        <taxon>Pseudomonadati</taxon>
        <taxon>Pseudomonadota</taxon>
        <taxon>Alphaproteobacteria</taxon>
        <taxon>Sphingomonadales</taxon>
        <taxon>Sphingomonadaceae</taxon>
        <taxon>Allosphingosinicella</taxon>
    </lineage>
</organism>
<dbReference type="Proteomes" id="UP000241167">
    <property type="component" value="Unassembled WGS sequence"/>
</dbReference>
<comment type="caution">
    <text evidence="2">The sequence shown here is derived from an EMBL/GenBank/DDBJ whole genome shotgun (WGS) entry which is preliminary data.</text>
</comment>